<evidence type="ECO:0000259" key="1">
    <source>
        <dbReference type="Pfam" id="PF06568"/>
    </source>
</evidence>
<protein>
    <recommendedName>
        <fullName evidence="1">YjiS-like domain-containing protein</fullName>
    </recommendedName>
</protein>
<sequence length="75" mass="8478">MSNALHTAQLMNLTARKDLPMVAGLAVKFAVVVTQWDTRRKTRRALKDLEPHLLHDIGLDRLSAQAEAAKPFWQD</sequence>
<dbReference type="AlphaFoldDB" id="A0A1R3WK11"/>
<dbReference type="EMBL" id="FTPR01000001">
    <property type="protein sequence ID" value="SIT78162.1"/>
    <property type="molecule type" value="Genomic_DNA"/>
</dbReference>
<organism evidence="2 3">
    <name type="scientific">Yoonia rosea</name>
    <dbReference type="NCBI Taxonomy" id="287098"/>
    <lineage>
        <taxon>Bacteria</taxon>
        <taxon>Pseudomonadati</taxon>
        <taxon>Pseudomonadota</taxon>
        <taxon>Alphaproteobacteria</taxon>
        <taxon>Rhodobacterales</taxon>
        <taxon>Paracoccaceae</taxon>
        <taxon>Yoonia</taxon>
    </lineage>
</organism>
<dbReference type="RefSeq" id="WP_076658398.1">
    <property type="nucleotide sequence ID" value="NZ_FTPR01000001.1"/>
</dbReference>
<reference evidence="3" key="1">
    <citation type="submission" date="2017-01" db="EMBL/GenBank/DDBJ databases">
        <authorList>
            <person name="Varghese N."/>
            <person name="Submissions S."/>
        </authorList>
    </citation>
    <scope>NUCLEOTIDE SEQUENCE [LARGE SCALE GENOMIC DNA]</scope>
    <source>
        <strain evidence="3">DSM 29591</strain>
    </source>
</reference>
<dbReference type="Pfam" id="PF06568">
    <property type="entry name" value="YjiS-like"/>
    <property type="match status" value="1"/>
</dbReference>
<dbReference type="OrthoDB" id="8005167at2"/>
<dbReference type="STRING" id="287098.SAMN05421665_0722"/>
<proteinExistence type="predicted"/>
<accession>A0A1R3WK11</accession>
<keyword evidence="3" id="KW-1185">Reference proteome</keyword>
<gene>
    <name evidence="2" type="ORF">SAMN05421665_0722</name>
</gene>
<feature type="domain" description="YjiS-like" evidence="1">
    <location>
        <begin position="33"/>
        <end position="61"/>
    </location>
</feature>
<evidence type="ECO:0000313" key="3">
    <source>
        <dbReference type="Proteomes" id="UP000186997"/>
    </source>
</evidence>
<name>A0A1R3WK11_9RHOB</name>
<dbReference type="Proteomes" id="UP000186997">
    <property type="component" value="Unassembled WGS sequence"/>
</dbReference>
<dbReference type="InterPro" id="IPR009506">
    <property type="entry name" value="YjiS-like"/>
</dbReference>
<evidence type="ECO:0000313" key="2">
    <source>
        <dbReference type="EMBL" id="SIT78162.1"/>
    </source>
</evidence>